<reference evidence="1 2" key="1">
    <citation type="submission" date="2019-06" db="EMBL/GenBank/DDBJ databases">
        <title>Sequencing the genomes of 1000 actinobacteria strains.</title>
        <authorList>
            <person name="Klenk H.-P."/>
        </authorList>
    </citation>
    <scope>NUCLEOTIDE SEQUENCE [LARGE SCALE GENOMIC DNA]</scope>
    <source>
        <strain evidence="1 2">DSM 102200</strain>
    </source>
</reference>
<sequence length="119" mass="12886">MAVRIRVQPDDDVQALESLADWLRGEPDLAGRVRLASSEPREGELGALAEAVVVGVGSGGAISVLAASLKTWLAHPRRSDVRVVLEGPDDRKVEIDVRRAKSADIERLVRTILDGRDPE</sequence>
<proteinExistence type="predicted"/>
<dbReference type="EMBL" id="VFOZ01000002">
    <property type="protein sequence ID" value="TQL90834.1"/>
    <property type="molecule type" value="Genomic_DNA"/>
</dbReference>
<evidence type="ECO:0000313" key="1">
    <source>
        <dbReference type="EMBL" id="TQL90834.1"/>
    </source>
</evidence>
<dbReference type="AlphaFoldDB" id="A0A543C189"/>
<keyword evidence="2" id="KW-1185">Reference proteome</keyword>
<dbReference type="Proteomes" id="UP000316096">
    <property type="component" value="Unassembled WGS sequence"/>
</dbReference>
<name>A0A543C189_9ACTN</name>
<dbReference type="Pfam" id="PF19953">
    <property type="entry name" value="EACC1"/>
    <property type="match status" value="1"/>
</dbReference>
<dbReference type="InterPro" id="IPR045428">
    <property type="entry name" value="EACC1"/>
</dbReference>
<comment type="caution">
    <text evidence="1">The sequence shown here is derived from an EMBL/GenBank/DDBJ whole genome shotgun (WGS) entry which is preliminary data.</text>
</comment>
<accession>A0A543C189</accession>
<organism evidence="1 2">
    <name type="scientific">Actinoallomurus bryophytorum</name>
    <dbReference type="NCBI Taxonomy" id="1490222"/>
    <lineage>
        <taxon>Bacteria</taxon>
        <taxon>Bacillati</taxon>
        <taxon>Actinomycetota</taxon>
        <taxon>Actinomycetes</taxon>
        <taxon>Streptosporangiales</taxon>
        <taxon>Thermomonosporaceae</taxon>
        <taxon>Actinoallomurus</taxon>
    </lineage>
</organism>
<gene>
    <name evidence="1" type="ORF">FB559_8148</name>
</gene>
<protein>
    <submittedName>
        <fullName evidence="1">Uncharacterized protein</fullName>
    </submittedName>
</protein>
<dbReference type="RefSeq" id="WP_185792699.1">
    <property type="nucleotide sequence ID" value="NZ_VFOZ01000002.1"/>
</dbReference>
<evidence type="ECO:0000313" key="2">
    <source>
        <dbReference type="Proteomes" id="UP000316096"/>
    </source>
</evidence>